<dbReference type="PANTHER" id="PTHR11695:SF294">
    <property type="entry name" value="RETICULON-4-INTERACTING PROTEIN 1, MITOCHONDRIAL"/>
    <property type="match status" value="1"/>
</dbReference>
<evidence type="ECO:0000259" key="1">
    <source>
        <dbReference type="SMART" id="SM00829"/>
    </source>
</evidence>
<dbReference type="InterPro" id="IPR050700">
    <property type="entry name" value="YIM1/Zinc_Alcohol_DH_Fams"/>
</dbReference>
<keyword evidence="3" id="KW-1185">Reference proteome</keyword>
<dbReference type="Pfam" id="PF08240">
    <property type="entry name" value="ADH_N"/>
    <property type="match status" value="1"/>
</dbReference>
<dbReference type="GeneID" id="81440248"/>
<dbReference type="InterPro" id="IPR036291">
    <property type="entry name" value="NAD(P)-bd_dom_sf"/>
</dbReference>
<sequence length="374" mass="40439">MLSINISKHATPQNYELSELPAPTVDDPSDIIIKVHAASVNPIDVKKASGASKMVLKDSFPYKIGYDCAGTVAEIGSQVTRFKVGDEVFTRLPECHRGTWSELAKTTEDFVALKPKSLSMEDSASIPLAAMTALQALRGYPGSLEGKTVFIPAGCTFLATCLYTTKAYLVAVSGTGLFACQLAKNVFKAGKVITTVSTSKVPQVKELLGDGVVDEIIDYRKTDPKTVIPVQSVDFLFDTTGDSMTYLSQMRPTGAIVSISILTSGDTLQNSSLMRLSPDKNNKATVPYPVRLALNVLDRIRVMRASRYGVKYSAIFLEPNAKDLESISEWVESGKLRTVVGTKVPYKDIKAVRDACQVVFDSKGGVGKSVITFV</sequence>
<dbReference type="EMBL" id="JAPZBS010000007">
    <property type="protein sequence ID" value="KAJ5368390.1"/>
    <property type="molecule type" value="Genomic_DNA"/>
</dbReference>
<accession>A0A9W9RY36</accession>
<protein>
    <recommendedName>
        <fullName evidence="1">Enoyl reductase (ER) domain-containing protein</fullName>
    </recommendedName>
</protein>
<reference evidence="2" key="1">
    <citation type="submission" date="2022-11" db="EMBL/GenBank/DDBJ databases">
        <authorList>
            <person name="Petersen C."/>
        </authorList>
    </citation>
    <scope>NUCLEOTIDE SEQUENCE</scope>
    <source>
        <strain evidence="2">IBT 29864</strain>
    </source>
</reference>
<dbReference type="OrthoDB" id="191139at2759"/>
<dbReference type="Pfam" id="PF13602">
    <property type="entry name" value="ADH_zinc_N_2"/>
    <property type="match status" value="1"/>
</dbReference>
<comment type="caution">
    <text evidence="2">The sequence shown here is derived from an EMBL/GenBank/DDBJ whole genome shotgun (WGS) entry which is preliminary data.</text>
</comment>
<dbReference type="SUPFAM" id="SSF50129">
    <property type="entry name" value="GroES-like"/>
    <property type="match status" value="1"/>
</dbReference>
<dbReference type="Gene3D" id="3.40.50.720">
    <property type="entry name" value="NAD(P)-binding Rossmann-like Domain"/>
    <property type="match status" value="2"/>
</dbReference>
<dbReference type="InterPro" id="IPR013154">
    <property type="entry name" value="ADH-like_N"/>
</dbReference>
<dbReference type="Proteomes" id="UP001147782">
    <property type="component" value="Unassembled WGS sequence"/>
</dbReference>
<dbReference type="InterPro" id="IPR020843">
    <property type="entry name" value="ER"/>
</dbReference>
<gene>
    <name evidence="2" type="ORF">N7496_008150</name>
</gene>
<dbReference type="RefSeq" id="XP_056553132.1">
    <property type="nucleotide sequence ID" value="XM_056701069.1"/>
</dbReference>
<dbReference type="CDD" id="cd05289">
    <property type="entry name" value="MDR_like_2"/>
    <property type="match status" value="1"/>
</dbReference>
<dbReference type="InterPro" id="IPR011032">
    <property type="entry name" value="GroES-like_sf"/>
</dbReference>
<evidence type="ECO:0000313" key="2">
    <source>
        <dbReference type="EMBL" id="KAJ5368390.1"/>
    </source>
</evidence>
<proteinExistence type="predicted"/>
<reference evidence="2" key="2">
    <citation type="journal article" date="2023" name="IMA Fungus">
        <title>Comparative genomic study of the Penicillium genus elucidates a diverse pangenome and 15 lateral gene transfer events.</title>
        <authorList>
            <person name="Petersen C."/>
            <person name="Sorensen T."/>
            <person name="Nielsen M.R."/>
            <person name="Sondergaard T.E."/>
            <person name="Sorensen J.L."/>
            <person name="Fitzpatrick D.A."/>
            <person name="Frisvad J.C."/>
            <person name="Nielsen K.L."/>
        </authorList>
    </citation>
    <scope>NUCLEOTIDE SEQUENCE</scope>
    <source>
        <strain evidence="2">IBT 29864</strain>
    </source>
</reference>
<dbReference type="AlphaFoldDB" id="A0A9W9RY36"/>
<evidence type="ECO:0000313" key="3">
    <source>
        <dbReference type="Proteomes" id="UP001147782"/>
    </source>
</evidence>
<organism evidence="2 3">
    <name type="scientific">Penicillium cataractarum</name>
    <dbReference type="NCBI Taxonomy" id="2100454"/>
    <lineage>
        <taxon>Eukaryota</taxon>
        <taxon>Fungi</taxon>
        <taxon>Dikarya</taxon>
        <taxon>Ascomycota</taxon>
        <taxon>Pezizomycotina</taxon>
        <taxon>Eurotiomycetes</taxon>
        <taxon>Eurotiomycetidae</taxon>
        <taxon>Eurotiales</taxon>
        <taxon>Aspergillaceae</taxon>
        <taxon>Penicillium</taxon>
    </lineage>
</organism>
<name>A0A9W9RY36_9EURO</name>
<dbReference type="PANTHER" id="PTHR11695">
    <property type="entry name" value="ALCOHOL DEHYDROGENASE RELATED"/>
    <property type="match status" value="1"/>
</dbReference>
<dbReference type="GO" id="GO:0016491">
    <property type="term" value="F:oxidoreductase activity"/>
    <property type="evidence" value="ECO:0007669"/>
    <property type="project" value="InterPro"/>
</dbReference>
<feature type="domain" description="Enoyl reductase (ER)" evidence="1">
    <location>
        <begin position="10"/>
        <end position="371"/>
    </location>
</feature>
<dbReference type="Gene3D" id="3.90.180.10">
    <property type="entry name" value="Medium-chain alcohol dehydrogenases, catalytic domain"/>
    <property type="match status" value="2"/>
</dbReference>
<dbReference type="SMART" id="SM00829">
    <property type="entry name" value="PKS_ER"/>
    <property type="match status" value="1"/>
</dbReference>
<dbReference type="GO" id="GO:0005739">
    <property type="term" value="C:mitochondrion"/>
    <property type="evidence" value="ECO:0007669"/>
    <property type="project" value="TreeGrafter"/>
</dbReference>
<dbReference type="SUPFAM" id="SSF51735">
    <property type="entry name" value="NAD(P)-binding Rossmann-fold domains"/>
    <property type="match status" value="1"/>
</dbReference>